<accession>A0AAD8F3G4</accession>
<sequence length="121" mass="14325">MPLSDQMFHPYLPSRMPDIMDSPYFKATDMEHHYPNLYDYKRAAIFNCPQPMFAPFNRPLFVAKSRPSYLAEEYYRVRSDWLSDWSNALIRHNACNLKDLTPSQTKKSGSVRFCNIDEYIC</sequence>
<organism evidence="1 2">
    <name type="scientific">Biomphalaria pfeifferi</name>
    <name type="common">Bloodfluke planorb</name>
    <name type="synonym">Freshwater snail</name>
    <dbReference type="NCBI Taxonomy" id="112525"/>
    <lineage>
        <taxon>Eukaryota</taxon>
        <taxon>Metazoa</taxon>
        <taxon>Spiralia</taxon>
        <taxon>Lophotrochozoa</taxon>
        <taxon>Mollusca</taxon>
        <taxon>Gastropoda</taxon>
        <taxon>Heterobranchia</taxon>
        <taxon>Euthyneura</taxon>
        <taxon>Panpulmonata</taxon>
        <taxon>Hygrophila</taxon>
        <taxon>Lymnaeoidea</taxon>
        <taxon>Planorbidae</taxon>
        <taxon>Biomphalaria</taxon>
    </lineage>
</organism>
<name>A0AAD8F3G4_BIOPF</name>
<protein>
    <submittedName>
        <fullName evidence="1">Uncharacterized protein</fullName>
    </submittedName>
</protein>
<gene>
    <name evidence="1" type="ORF">Bpfe_021341</name>
</gene>
<evidence type="ECO:0000313" key="1">
    <source>
        <dbReference type="EMBL" id="KAK0049248.1"/>
    </source>
</evidence>
<evidence type="ECO:0000313" key="2">
    <source>
        <dbReference type="Proteomes" id="UP001233172"/>
    </source>
</evidence>
<dbReference type="Proteomes" id="UP001233172">
    <property type="component" value="Unassembled WGS sequence"/>
</dbReference>
<reference evidence="1" key="2">
    <citation type="submission" date="2023-04" db="EMBL/GenBank/DDBJ databases">
        <authorList>
            <person name="Bu L."/>
            <person name="Lu L."/>
            <person name="Laidemitt M.R."/>
            <person name="Zhang S.M."/>
            <person name="Mutuku M."/>
            <person name="Mkoji G."/>
            <person name="Steinauer M."/>
            <person name="Loker E.S."/>
        </authorList>
    </citation>
    <scope>NUCLEOTIDE SEQUENCE</scope>
    <source>
        <strain evidence="1">KasaAsao</strain>
        <tissue evidence="1">Whole Snail</tissue>
    </source>
</reference>
<keyword evidence="2" id="KW-1185">Reference proteome</keyword>
<dbReference type="AlphaFoldDB" id="A0AAD8F3G4"/>
<comment type="caution">
    <text evidence="1">The sequence shown here is derived from an EMBL/GenBank/DDBJ whole genome shotgun (WGS) entry which is preliminary data.</text>
</comment>
<reference evidence="1" key="1">
    <citation type="journal article" date="2023" name="PLoS Negl. Trop. Dis.">
        <title>A genome sequence for Biomphalaria pfeifferi, the major vector snail for the human-infecting parasite Schistosoma mansoni.</title>
        <authorList>
            <person name="Bu L."/>
            <person name="Lu L."/>
            <person name="Laidemitt M.R."/>
            <person name="Zhang S.M."/>
            <person name="Mutuku M."/>
            <person name="Mkoji G."/>
            <person name="Steinauer M."/>
            <person name="Loker E.S."/>
        </authorList>
    </citation>
    <scope>NUCLEOTIDE SEQUENCE</scope>
    <source>
        <strain evidence="1">KasaAsao</strain>
    </source>
</reference>
<proteinExistence type="predicted"/>
<dbReference type="EMBL" id="JASAOG010000128">
    <property type="protein sequence ID" value="KAK0049248.1"/>
    <property type="molecule type" value="Genomic_DNA"/>
</dbReference>